<feature type="binding site" evidence="10">
    <location>
        <position position="321"/>
    </location>
    <ligand>
        <name>substrate</name>
    </ligand>
</feature>
<sequence length="537" mass="58960">MGNSKDLPNLEYLHIQQNRVIKYQESLAQLVTDAIVNKEGKLSETGALNASTGYFTGRSPKDRFIVRDDLTKDTVSWGAINIPFEASAFDALFKIVGEHLSSKELYVRDAQAGADSRYALDLRVVTENAYQSIFALNLFIDPPVVSAQQRPSWSILSAPSLKITNYADYGLENANFVVINFTAKVVLIVGTGYTGEIKKSVFSILNFLLPLHHKVLTMHCAANTDDSENTALFFGLSGTGKTTLSADPLRQLIGDDEHGWSNEGVFNFEGGCYAKCVNLSQEKEPEIFNAVRFGALLENVIFKEGTDIPDYDNIAITENTRVSYPLSFMQGALTSGKGAAPKNIFFLTADASGVLPPISKLTTTQAMYHFISGYTSKLAGTEIGVKDPQTVFSACFGEAFFPLHPGAYAELLREKLNANPKIHVWLVNTGWIAGPYGVGRRIKLAYTRDLIRQAIAGTLLESAFEKDEFFQLSFPTSAEEVPAKILNPRNLWDDGKAYDVSANKLAKRFVANMDKYKAGLSDDVLAAGPKFIESSEL</sequence>
<feature type="binding site" evidence="10">
    <location>
        <begin position="235"/>
        <end position="243"/>
    </location>
    <ligand>
        <name>ATP</name>
        <dbReference type="ChEBI" id="CHEBI:30616"/>
    </ligand>
</feature>
<evidence type="ECO:0000256" key="9">
    <source>
        <dbReference type="ARBA" id="ARBA00047371"/>
    </source>
</evidence>
<dbReference type="RefSeq" id="WP_353547999.1">
    <property type="nucleotide sequence ID" value="NZ_JAGKSB010000020.1"/>
</dbReference>
<comment type="cofactor">
    <cofactor evidence="10">
        <name>Mn(2+)</name>
        <dbReference type="ChEBI" id="CHEBI:29035"/>
    </cofactor>
    <text evidence="10">Binds 1 Mn(2+) ion per subunit.</text>
</comment>
<proteinExistence type="inferred from homology"/>
<keyword evidence="6 10" id="KW-0210">Decarboxylase</keyword>
<dbReference type="GO" id="GO:0046872">
    <property type="term" value="F:metal ion binding"/>
    <property type="evidence" value="ECO:0007669"/>
    <property type="project" value="UniProtKB-KW"/>
</dbReference>
<evidence type="ECO:0000256" key="10">
    <source>
        <dbReference type="HAMAP-Rule" id="MF_00453"/>
    </source>
</evidence>
<evidence type="ECO:0000256" key="2">
    <source>
        <dbReference type="ARBA" id="ARBA00006052"/>
    </source>
</evidence>
<evidence type="ECO:0000256" key="7">
    <source>
        <dbReference type="ARBA" id="ARBA00022840"/>
    </source>
</evidence>
<evidence type="ECO:0000256" key="6">
    <source>
        <dbReference type="ARBA" id="ARBA00022793"/>
    </source>
</evidence>
<keyword evidence="10" id="KW-0479">Metal-binding</keyword>
<dbReference type="HAMAP" id="MF_00453">
    <property type="entry name" value="PEPCK_ATP"/>
    <property type="match status" value="1"/>
</dbReference>
<dbReference type="InterPro" id="IPR008210">
    <property type="entry name" value="PEP_carboxykinase_N"/>
</dbReference>
<dbReference type="Gene3D" id="3.90.228.20">
    <property type="match status" value="1"/>
</dbReference>
<dbReference type="GO" id="GO:0004612">
    <property type="term" value="F:phosphoenolpyruvate carboxykinase (ATP) activity"/>
    <property type="evidence" value="ECO:0007669"/>
    <property type="project" value="UniProtKB-UniRule"/>
</dbReference>
<reference evidence="11" key="1">
    <citation type="submission" date="2021-03" db="EMBL/GenBank/DDBJ databases">
        <authorList>
            <person name="Lu T."/>
            <person name="Wang Q."/>
            <person name="Han X."/>
        </authorList>
    </citation>
    <scope>NUCLEOTIDE SEQUENCE</scope>
    <source>
        <strain evidence="11">WQ 2009</strain>
    </source>
</reference>
<feature type="binding site" evidence="10">
    <location>
        <position position="321"/>
    </location>
    <ligand>
        <name>ATP</name>
        <dbReference type="ChEBI" id="CHEBI:30616"/>
    </ligand>
</feature>
<dbReference type="PANTHER" id="PTHR30031">
    <property type="entry name" value="PHOSPHOENOLPYRUVATE CARBOXYKINASE ATP"/>
    <property type="match status" value="1"/>
</dbReference>
<evidence type="ECO:0000313" key="11">
    <source>
        <dbReference type="EMBL" id="MBP3944484.1"/>
    </source>
</evidence>
<dbReference type="GO" id="GO:0006094">
    <property type="term" value="P:gluconeogenesis"/>
    <property type="evidence" value="ECO:0007669"/>
    <property type="project" value="UniProtKB-UniRule"/>
</dbReference>
<dbReference type="InterPro" id="IPR015994">
    <property type="entry name" value="PEPCK_ATP_CS"/>
</dbReference>
<comment type="caution">
    <text evidence="11">The sequence shown here is derived from an EMBL/GenBank/DDBJ whole genome shotgun (WGS) entry which is preliminary data.</text>
</comment>
<dbReference type="GO" id="GO:0005524">
    <property type="term" value="F:ATP binding"/>
    <property type="evidence" value="ECO:0007669"/>
    <property type="project" value="UniProtKB-UniRule"/>
</dbReference>
<dbReference type="PANTHER" id="PTHR30031:SF0">
    <property type="entry name" value="PHOSPHOENOLPYRUVATE CARBOXYKINASE (ATP)"/>
    <property type="match status" value="1"/>
</dbReference>
<dbReference type="Gene3D" id="2.170.8.10">
    <property type="entry name" value="Phosphoenolpyruvate Carboxykinase, domain 2"/>
    <property type="match status" value="1"/>
</dbReference>
<feature type="binding site" evidence="10">
    <location>
        <position position="58"/>
    </location>
    <ligand>
        <name>substrate</name>
    </ligand>
</feature>
<comment type="catalytic activity">
    <reaction evidence="9 10">
        <text>oxaloacetate + ATP = phosphoenolpyruvate + ADP + CO2</text>
        <dbReference type="Rhea" id="RHEA:18617"/>
        <dbReference type="ChEBI" id="CHEBI:16452"/>
        <dbReference type="ChEBI" id="CHEBI:16526"/>
        <dbReference type="ChEBI" id="CHEBI:30616"/>
        <dbReference type="ChEBI" id="CHEBI:58702"/>
        <dbReference type="ChEBI" id="CHEBI:456216"/>
        <dbReference type="EC" id="4.1.1.49"/>
    </reaction>
</comment>
<feature type="binding site" evidence="10">
    <location>
        <position position="256"/>
    </location>
    <ligand>
        <name>Mn(2+)</name>
        <dbReference type="ChEBI" id="CHEBI:29035"/>
    </ligand>
</feature>
<accession>A0A8T4HCH8</accession>
<dbReference type="PIRSF" id="PIRSF006294">
    <property type="entry name" value="PEP_crbxkin"/>
    <property type="match status" value="1"/>
</dbReference>
<dbReference type="NCBIfam" id="NF006820">
    <property type="entry name" value="PRK09344.1-2"/>
    <property type="match status" value="1"/>
</dbReference>
<dbReference type="SUPFAM" id="SSF68923">
    <property type="entry name" value="PEP carboxykinase N-terminal domain"/>
    <property type="match status" value="1"/>
</dbReference>
<comment type="pathway">
    <text evidence="1 10">Carbohydrate biosynthesis; gluconeogenesis.</text>
</comment>
<feature type="binding site" evidence="10">
    <location>
        <begin position="441"/>
        <end position="442"/>
    </location>
    <ligand>
        <name>ATP</name>
        <dbReference type="ChEBI" id="CHEBI:30616"/>
    </ligand>
</feature>
<keyword evidence="10" id="KW-0464">Manganese</keyword>
<feature type="binding site" evidence="10">
    <location>
        <position position="199"/>
    </location>
    <ligand>
        <name>Mn(2+)</name>
        <dbReference type="ChEBI" id="CHEBI:29035"/>
    </ligand>
</feature>
<feature type="binding site" evidence="10">
    <location>
        <position position="219"/>
    </location>
    <ligand>
        <name>ATP</name>
        <dbReference type="ChEBI" id="CHEBI:30616"/>
    </ligand>
</feature>
<evidence type="ECO:0000256" key="4">
    <source>
        <dbReference type="ARBA" id="ARBA00022432"/>
    </source>
</evidence>
<feature type="binding site" evidence="10">
    <location>
        <position position="219"/>
    </location>
    <ligand>
        <name>Mn(2+)</name>
        <dbReference type="ChEBI" id="CHEBI:29035"/>
    </ligand>
</feature>
<organism evidence="11 12">
    <name type="scientific">Rhinopithecimicrobium faecis</name>
    <dbReference type="NCBI Taxonomy" id="2820698"/>
    <lineage>
        <taxon>Bacteria</taxon>
        <taxon>Pseudomonadati</taxon>
        <taxon>Bacteroidota</taxon>
        <taxon>Sphingobacteriia</taxon>
        <taxon>Sphingobacteriales</taxon>
        <taxon>Sphingobacteriaceae</taxon>
        <taxon>Rhinopithecimicrobium</taxon>
    </lineage>
</organism>
<dbReference type="Proteomes" id="UP000679691">
    <property type="component" value="Unassembled WGS sequence"/>
</dbReference>
<keyword evidence="7 10" id="KW-0067">ATP-binding</keyword>
<comment type="similarity">
    <text evidence="2 10">Belongs to the phosphoenolpyruvate carboxykinase (ATP) family.</text>
</comment>
<dbReference type="InterPro" id="IPR013035">
    <property type="entry name" value="PEP_carboxykinase_C"/>
</dbReference>
<feature type="binding site" evidence="10">
    <location>
        <position position="199"/>
    </location>
    <ligand>
        <name>substrate</name>
    </ligand>
</feature>
<dbReference type="Gene3D" id="3.40.449.10">
    <property type="entry name" value="Phosphoenolpyruvate Carboxykinase, domain 1"/>
    <property type="match status" value="1"/>
</dbReference>
<dbReference type="InterPro" id="IPR001272">
    <property type="entry name" value="PEP_carboxykinase_ATP"/>
</dbReference>
<feature type="binding site" evidence="10">
    <location>
        <position position="284"/>
    </location>
    <ligand>
        <name>ATP</name>
        <dbReference type="ChEBI" id="CHEBI:30616"/>
    </ligand>
</feature>
<feature type="binding site" evidence="10">
    <location>
        <position position="199"/>
    </location>
    <ligand>
        <name>ATP</name>
        <dbReference type="ChEBI" id="CHEBI:30616"/>
    </ligand>
</feature>
<dbReference type="GO" id="GO:0005829">
    <property type="term" value="C:cytosol"/>
    <property type="evidence" value="ECO:0007669"/>
    <property type="project" value="TreeGrafter"/>
</dbReference>
<evidence type="ECO:0000256" key="1">
    <source>
        <dbReference type="ARBA" id="ARBA00004742"/>
    </source>
</evidence>
<name>A0A8T4HCH8_9SPHI</name>
<feature type="binding site" evidence="10">
    <location>
        <position position="447"/>
    </location>
    <ligand>
        <name>ATP</name>
        <dbReference type="ChEBI" id="CHEBI:30616"/>
    </ligand>
</feature>
<dbReference type="PROSITE" id="PS00532">
    <property type="entry name" value="PEPCK_ATP"/>
    <property type="match status" value="1"/>
</dbReference>
<gene>
    <name evidence="10 11" type="primary">pckA</name>
    <name evidence="11" type="ORF">J5U18_13140</name>
</gene>
<dbReference type="EMBL" id="JAGKSB010000020">
    <property type="protein sequence ID" value="MBP3944484.1"/>
    <property type="molecule type" value="Genomic_DNA"/>
</dbReference>
<keyword evidence="5 10" id="KW-0547">Nucleotide-binding</keyword>
<dbReference type="AlphaFoldDB" id="A0A8T4HCH8"/>
<dbReference type="NCBIfam" id="NF006821">
    <property type="entry name" value="PRK09344.1-3"/>
    <property type="match status" value="1"/>
</dbReference>
<comment type="subcellular location">
    <subcellularLocation>
        <location evidence="10">Cytoplasm</location>
    </subcellularLocation>
</comment>
<dbReference type="Pfam" id="PF01293">
    <property type="entry name" value="PEPCK_ATP"/>
    <property type="match status" value="1"/>
</dbReference>
<evidence type="ECO:0000256" key="3">
    <source>
        <dbReference type="ARBA" id="ARBA00012363"/>
    </source>
</evidence>
<keyword evidence="8 10" id="KW-0456">Lyase</keyword>
<comment type="function">
    <text evidence="10">Involved in the gluconeogenesis. Catalyzes the conversion of oxaloacetate (OAA) to phosphoenolpyruvate (PEP) through direct phosphoryl transfer between the nucleoside triphosphate and OAA.</text>
</comment>
<dbReference type="EC" id="4.1.1.49" evidence="3 10"/>
<dbReference type="SUPFAM" id="SSF53795">
    <property type="entry name" value="PEP carboxykinase-like"/>
    <property type="match status" value="1"/>
</dbReference>
<keyword evidence="10" id="KW-0963">Cytoplasm</keyword>
<evidence type="ECO:0000256" key="8">
    <source>
        <dbReference type="ARBA" id="ARBA00023239"/>
    </source>
</evidence>
<keyword evidence="4 10" id="KW-0312">Gluconeogenesis</keyword>
<evidence type="ECO:0000313" key="12">
    <source>
        <dbReference type="Proteomes" id="UP000679691"/>
    </source>
</evidence>
<evidence type="ECO:0000256" key="5">
    <source>
        <dbReference type="ARBA" id="ARBA00022741"/>
    </source>
</evidence>
<keyword evidence="12" id="KW-1185">Reference proteome</keyword>
<protein>
    <recommendedName>
        <fullName evidence="3 10">Phosphoenolpyruvate carboxykinase (ATP)</fullName>
        <shortName evidence="10">PCK</shortName>
        <shortName evidence="10">PEP carboxykinase</shortName>
        <shortName evidence="10">PEPCK</shortName>
        <ecNumber evidence="3 10">4.1.1.49</ecNumber>
    </recommendedName>
</protein>
<dbReference type="NCBIfam" id="TIGR00224">
    <property type="entry name" value="pckA"/>
    <property type="match status" value="1"/>
</dbReference>
<feature type="binding site" evidence="10">
    <location>
        <position position="193"/>
    </location>
    <ligand>
        <name>substrate</name>
    </ligand>
</feature>